<dbReference type="InterPro" id="IPR050309">
    <property type="entry name" value="Type-B_Carboxylest/Lipase"/>
</dbReference>
<organism evidence="5 6">
    <name type="scientific">Sporisorium reilianum f. sp. reilianum</name>
    <dbReference type="NCBI Taxonomy" id="72559"/>
    <lineage>
        <taxon>Eukaryota</taxon>
        <taxon>Fungi</taxon>
        <taxon>Dikarya</taxon>
        <taxon>Basidiomycota</taxon>
        <taxon>Ustilaginomycotina</taxon>
        <taxon>Ustilaginomycetes</taxon>
        <taxon>Ustilaginales</taxon>
        <taxon>Ustilaginaceae</taxon>
        <taxon>Sporisorium</taxon>
    </lineage>
</organism>
<dbReference type="EC" id="3.1.1.-" evidence="3"/>
<dbReference type="EMBL" id="LT795054">
    <property type="protein sequence ID" value="SJX60205.1"/>
    <property type="molecule type" value="Genomic_DNA"/>
</dbReference>
<proteinExistence type="inferred from homology"/>
<keyword evidence="3" id="KW-0732">Signal</keyword>
<keyword evidence="2 3" id="KW-0378">Hydrolase</keyword>
<evidence type="ECO:0000313" key="6">
    <source>
        <dbReference type="Proteomes" id="UP000239563"/>
    </source>
</evidence>
<sequence>MITRLPVPLLALFASAVAALPQAAYRADYSGSQQPTVKIHQGTVHGFVDHSYGLEQFFGIPFAKPPVGELRFAKPQHLDSSPSNKMIDATRFGNICVQSASPSPLYNMSEDCLNLNIVRPAGTTEHDKLPVLTWIYGGAFLQGSIPAYNASELVHKSVEIGKPIVFVAMNYRVGPFGFIGGSEMADSDSATSNAGLYDQRFAMKWIRSNIRKFGGDPHRVTLFGESAGAMSTALQNFAYDGDNDGLWHAAIMDSGGIAPGPLLTPKHPTVEQSFKSLAEGVGCTGGSLLECLRKVDATKVQSVAAALSAKAGGTSPIPGALAWLPLVDYELITDYPSVNLAQGKLADIPIIQGNNLDEGTLFGQKQLNSSDQFETWVRSAAVIYNTSYTEQALQQIFKLYPDIPEQGSPYYNAETATSAGTTNLSSRIYQPLASNQYKRSSAFFGDFTFQAHRRTYLQAATLEWKTNRNRVWSFEFQQNDKFAVNGTGSPLGAYHSSELKYFFVRPDGRQKDPVLANKMPEAYFSFTYYHDPTVLSGLQWPCYADGHKLLQLKGDNITVIPDTYRREAMDALTNRRAARVFGF</sequence>
<dbReference type="Gene3D" id="3.40.50.1820">
    <property type="entry name" value="alpha/beta hydrolase"/>
    <property type="match status" value="1"/>
</dbReference>
<dbReference type="Proteomes" id="UP000239563">
    <property type="component" value="Chromosome I"/>
</dbReference>
<dbReference type="PANTHER" id="PTHR11559">
    <property type="entry name" value="CARBOXYLESTERASE"/>
    <property type="match status" value="1"/>
</dbReference>
<feature type="domain" description="Carboxylesterase type B" evidence="4">
    <location>
        <begin position="33"/>
        <end position="552"/>
    </location>
</feature>
<evidence type="ECO:0000256" key="2">
    <source>
        <dbReference type="ARBA" id="ARBA00022801"/>
    </source>
</evidence>
<dbReference type="Pfam" id="PF00135">
    <property type="entry name" value="COesterase"/>
    <property type="match status" value="1"/>
</dbReference>
<dbReference type="GO" id="GO:0016787">
    <property type="term" value="F:hydrolase activity"/>
    <property type="evidence" value="ECO:0007669"/>
    <property type="project" value="UniProtKB-KW"/>
</dbReference>
<gene>
    <name evidence="5" type="ORF">SRS1_11530</name>
</gene>
<dbReference type="PROSITE" id="PS00122">
    <property type="entry name" value="CARBOXYLESTERASE_B_1"/>
    <property type="match status" value="1"/>
</dbReference>
<feature type="chain" id="PRO_5014492327" description="Carboxylic ester hydrolase" evidence="3">
    <location>
        <begin position="20"/>
        <end position="583"/>
    </location>
</feature>
<evidence type="ECO:0000259" key="4">
    <source>
        <dbReference type="Pfam" id="PF00135"/>
    </source>
</evidence>
<evidence type="ECO:0000313" key="5">
    <source>
        <dbReference type="EMBL" id="SJX60205.1"/>
    </source>
</evidence>
<name>A0A2N8U5A7_9BASI</name>
<dbReference type="InterPro" id="IPR029058">
    <property type="entry name" value="AB_hydrolase_fold"/>
</dbReference>
<dbReference type="InterPro" id="IPR002018">
    <property type="entry name" value="CarbesteraseB"/>
</dbReference>
<dbReference type="AlphaFoldDB" id="A0A2N8U5A7"/>
<reference evidence="5 6" key="1">
    <citation type="submission" date="2017-02" db="EMBL/GenBank/DDBJ databases">
        <authorList>
            <person name="Peterson S.W."/>
        </authorList>
    </citation>
    <scope>NUCLEOTIDE SEQUENCE [LARGE SCALE GENOMIC DNA]</scope>
    <source>
        <strain evidence="5 6">SRS1_H2-8</strain>
    </source>
</reference>
<comment type="similarity">
    <text evidence="1 3">Belongs to the type-B carboxylesterase/lipase family.</text>
</comment>
<evidence type="ECO:0000256" key="1">
    <source>
        <dbReference type="ARBA" id="ARBA00005964"/>
    </source>
</evidence>
<dbReference type="InterPro" id="IPR019826">
    <property type="entry name" value="Carboxylesterase_B_AS"/>
</dbReference>
<feature type="signal peptide" evidence="3">
    <location>
        <begin position="1"/>
        <end position="19"/>
    </location>
</feature>
<protein>
    <recommendedName>
        <fullName evidence="3">Carboxylic ester hydrolase</fullName>
        <ecNumber evidence="3">3.1.1.-</ecNumber>
    </recommendedName>
</protein>
<evidence type="ECO:0000256" key="3">
    <source>
        <dbReference type="RuleBase" id="RU361235"/>
    </source>
</evidence>
<accession>A0A2N8U5A7</accession>
<dbReference type="SUPFAM" id="SSF53474">
    <property type="entry name" value="alpha/beta-Hydrolases"/>
    <property type="match status" value="1"/>
</dbReference>